<evidence type="ECO:0000256" key="18">
    <source>
        <dbReference type="PROSITE-ProRule" id="PRU00175"/>
    </source>
</evidence>
<evidence type="ECO:0000256" key="17">
    <source>
        <dbReference type="ARBA" id="ARBA00034523"/>
    </source>
</evidence>
<evidence type="ECO:0000256" key="12">
    <source>
        <dbReference type="ARBA" id="ARBA00022989"/>
    </source>
</evidence>
<evidence type="ECO:0000256" key="6">
    <source>
        <dbReference type="ARBA" id="ARBA00022692"/>
    </source>
</evidence>
<dbReference type="EC" id="2.3.2.36" evidence="17"/>
<feature type="domain" description="RING-type" evidence="19">
    <location>
        <begin position="260"/>
        <end position="301"/>
    </location>
</feature>
<evidence type="ECO:0000256" key="13">
    <source>
        <dbReference type="ARBA" id="ARBA00023136"/>
    </source>
</evidence>
<dbReference type="EMBL" id="JBGBPQ010000017">
    <property type="protein sequence ID" value="KAL1507618.1"/>
    <property type="molecule type" value="Genomic_DNA"/>
</dbReference>
<dbReference type="InterPro" id="IPR013083">
    <property type="entry name" value="Znf_RING/FYVE/PHD"/>
</dbReference>
<comment type="subcellular location">
    <subcellularLocation>
        <location evidence="1">Peroxisome membrane</location>
        <topology evidence="1">Multi-pass membrane protein</topology>
    </subcellularLocation>
</comment>
<evidence type="ECO:0000313" key="21">
    <source>
        <dbReference type="Proteomes" id="UP001515480"/>
    </source>
</evidence>
<evidence type="ECO:0000256" key="16">
    <source>
        <dbReference type="ARBA" id="ARBA00034438"/>
    </source>
</evidence>
<dbReference type="Gene3D" id="3.30.40.10">
    <property type="entry name" value="Zinc/RING finger domain, C3HC4 (zinc finger)"/>
    <property type="match status" value="1"/>
</dbReference>
<dbReference type="GO" id="GO:0008270">
    <property type="term" value="F:zinc ion binding"/>
    <property type="evidence" value="ECO:0007669"/>
    <property type="project" value="UniProtKB-KW"/>
</dbReference>
<dbReference type="GO" id="GO:0061630">
    <property type="term" value="F:ubiquitin protein ligase activity"/>
    <property type="evidence" value="ECO:0007669"/>
    <property type="project" value="UniProtKB-EC"/>
</dbReference>
<dbReference type="InterPro" id="IPR001841">
    <property type="entry name" value="Znf_RING"/>
</dbReference>
<keyword evidence="12" id="KW-1133">Transmembrane helix</keyword>
<evidence type="ECO:0000256" key="1">
    <source>
        <dbReference type="ARBA" id="ARBA00004585"/>
    </source>
</evidence>
<evidence type="ECO:0000256" key="7">
    <source>
        <dbReference type="ARBA" id="ARBA00022723"/>
    </source>
</evidence>
<accession>A0AB34IX69</accession>
<dbReference type="InterPro" id="IPR006845">
    <property type="entry name" value="Pex_N"/>
</dbReference>
<dbReference type="AlphaFoldDB" id="A0AB34IX69"/>
<evidence type="ECO:0000256" key="11">
    <source>
        <dbReference type="ARBA" id="ARBA00022927"/>
    </source>
</evidence>
<evidence type="ECO:0000256" key="5">
    <source>
        <dbReference type="ARBA" id="ARBA00022679"/>
    </source>
</evidence>
<dbReference type="PANTHER" id="PTHR48178">
    <property type="entry name" value="PEROXISOME BIOGENESIS FACTOR 2"/>
    <property type="match status" value="1"/>
</dbReference>
<sequence length="311" mass="34172">MVAVAHALDAVALDTELEALLHSLWEQAWCDGVGASTWERLKPELSALLRGVMWWFSMGVGSRTAGMALLNLHCAPTAESRRCLPWRPAHLGSPSCASPAALSRSQRVLHALLVVLLPWAWARAMQRVTTQDSPRAARLLRLMRRLETAVALATVGVSARFLVARQSPTLPMVLSGMKLQYTDVSKPRRPAFEFMEQQLAWSALADILLVVRRLWHLSPRALPRPAASATENDWWGGWGPLLTDWGLIARSSTEEYTVGCALCGADPVHSSQLSACGHEFCYYCIATTCMASTSATCPRCRARLRIAEQVG</sequence>
<gene>
    <name evidence="20" type="ORF">AB1Y20_007237</name>
</gene>
<dbReference type="PANTHER" id="PTHR48178:SF1">
    <property type="entry name" value="PEROXISOME BIOGENESIS FACTOR 2"/>
    <property type="match status" value="1"/>
</dbReference>
<dbReference type="InterPro" id="IPR025654">
    <property type="entry name" value="PEX2/10"/>
</dbReference>
<keyword evidence="5" id="KW-0808">Transferase</keyword>
<keyword evidence="8 18" id="KW-0863">Zinc-finger</keyword>
<comment type="similarity">
    <text evidence="3">Belongs to the pex2/pex10/pex12 family.</text>
</comment>
<evidence type="ECO:0000256" key="9">
    <source>
        <dbReference type="ARBA" id="ARBA00022786"/>
    </source>
</evidence>
<organism evidence="20 21">
    <name type="scientific">Prymnesium parvum</name>
    <name type="common">Toxic golden alga</name>
    <dbReference type="NCBI Taxonomy" id="97485"/>
    <lineage>
        <taxon>Eukaryota</taxon>
        <taxon>Haptista</taxon>
        <taxon>Haptophyta</taxon>
        <taxon>Prymnesiophyceae</taxon>
        <taxon>Prymnesiales</taxon>
        <taxon>Prymnesiaceae</taxon>
        <taxon>Prymnesium</taxon>
    </lineage>
</organism>
<keyword evidence="14" id="KW-0576">Peroxisome</keyword>
<dbReference type="InterPro" id="IPR045859">
    <property type="entry name" value="RING-HC_PEX2"/>
</dbReference>
<evidence type="ECO:0000256" key="2">
    <source>
        <dbReference type="ARBA" id="ARBA00004906"/>
    </source>
</evidence>
<keyword evidence="4" id="KW-0813">Transport</keyword>
<evidence type="ECO:0000259" key="19">
    <source>
        <dbReference type="PROSITE" id="PS50089"/>
    </source>
</evidence>
<evidence type="ECO:0000256" key="10">
    <source>
        <dbReference type="ARBA" id="ARBA00022833"/>
    </source>
</evidence>
<comment type="pathway">
    <text evidence="2">Protein modification; protein ubiquitination.</text>
</comment>
<name>A0AB34IX69_PRYPA</name>
<proteinExistence type="inferred from homology"/>
<dbReference type="GO" id="GO:0005778">
    <property type="term" value="C:peroxisomal membrane"/>
    <property type="evidence" value="ECO:0007669"/>
    <property type="project" value="UniProtKB-SubCell"/>
</dbReference>
<reference evidence="20 21" key="1">
    <citation type="journal article" date="2024" name="Science">
        <title>Giant polyketide synthase enzymes in the biosynthesis of giant marine polyether toxins.</title>
        <authorList>
            <person name="Fallon T.R."/>
            <person name="Shende V.V."/>
            <person name="Wierzbicki I.H."/>
            <person name="Pendleton A.L."/>
            <person name="Watervoot N.F."/>
            <person name="Auber R.P."/>
            <person name="Gonzalez D.J."/>
            <person name="Wisecaver J.H."/>
            <person name="Moore B.S."/>
        </authorList>
    </citation>
    <scope>NUCLEOTIDE SEQUENCE [LARGE SCALE GENOMIC DNA]</scope>
    <source>
        <strain evidence="20 21">12B1</strain>
    </source>
</reference>
<dbReference type="SUPFAM" id="SSF57850">
    <property type="entry name" value="RING/U-box"/>
    <property type="match status" value="1"/>
</dbReference>
<dbReference type="InterPro" id="IPR017907">
    <property type="entry name" value="Znf_RING_CS"/>
</dbReference>
<evidence type="ECO:0000256" key="15">
    <source>
        <dbReference type="ARBA" id="ARBA00032511"/>
    </source>
</evidence>
<keyword evidence="13" id="KW-0472">Membrane</keyword>
<dbReference type="SMART" id="SM00184">
    <property type="entry name" value="RING"/>
    <property type="match status" value="1"/>
</dbReference>
<keyword evidence="9" id="KW-0833">Ubl conjugation pathway</keyword>
<comment type="catalytic activity">
    <reaction evidence="16">
        <text>[E2 ubiquitin-conjugating enzyme]-S-ubiquitinyl-L-cysteine + [acceptor protein]-L-cysteine = [E2 ubiquitin-conjugating enzyme]-L-cysteine + [acceptor protein]-S-ubiquitinyl-L-cysteine.</text>
        <dbReference type="EC" id="2.3.2.36"/>
    </reaction>
</comment>
<dbReference type="InterPro" id="IPR018957">
    <property type="entry name" value="Znf_C3HC4_RING-type"/>
</dbReference>
<dbReference type="CDD" id="cd16526">
    <property type="entry name" value="RING-HC_PEX2"/>
    <property type="match status" value="1"/>
</dbReference>
<dbReference type="Pfam" id="PF04757">
    <property type="entry name" value="Pex2_Pex12"/>
    <property type="match status" value="1"/>
</dbReference>
<dbReference type="Pfam" id="PF00097">
    <property type="entry name" value="zf-C3HC4"/>
    <property type="match status" value="1"/>
</dbReference>
<evidence type="ECO:0000256" key="14">
    <source>
        <dbReference type="ARBA" id="ARBA00023140"/>
    </source>
</evidence>
<keyword evidence="21" id="KW-1185">Reference proteome</keyword>
<protein>
    <recommendedName>
        <fullName evidence="17">RING-type E3 ubiquitin transferase (cysteine targeting)</fullName>
        <ecNumber evidence="17">2.3.2.36</ecNumber>
    </recommendedName>
    <alternativeName>
        <fullName evidence="15">Peroxin-2</fullName>
    </alternativeName>
</protein>
<keyword evidence="11" id="KW-0653">Protein transport</keyword>
<dbReference type="GO" id="GO:0016558">
    <property type="term" value="P:protein import into peroxisome matrix"/>
    <property type="evidence" value="ECO:0007669"/>
    <property type="project" value="InterPro"/>
</dbReference>
<evidence type="ECO:0000256" key="4">
    <source>
        <dbReference type="ARBA" id="ARBA00022448"/>
    </source>
</evidence>
<dbReference type="PROSITE" id="PS00518">
    <property type="entry name" value="ZF_RING_1"/>
    <property type="match status" value="1"/>
</dbReference>
<keyword evidence="7" id="KW-0479">Metal-binding</keyword>
<keyword evidence="6" id="KW-0812">Transmembrane</keyword>
<evidence type="ECO:0000256" key="3">
    <source>
        <dbReference type="ARBA" id="ARBA00008704"/>
    </source>
</evidence>
<comment type="caution">
    <text evidence="20">The sequence shown here is derived from an EMBL/GenBank/DDBJ whole genome shotgun (WGS) entry which is preliminary data.</text>
</comment>
<dbReference type="PROSITE" id="PS50089">
    <property type="entry name" value="ZF_RING_2"/>
    <property type="match status" value="1"/>
</dbReference>
<keyword evidence="10" id="KW-0862">Zinc</keyword>
<dbReference type="Proteomes" id="UP001515480">
    <property type="component" value="Unassembled WGS sequence"/>
</dbReference>
<evidence type="ECO:0000256" key="8">
    <source>
        <dbReference type="ARBA" id="ARBA00022771"/>
    </source>
</evidence>
<evidence type="ECO:0000313" key="20">
    <source>
        <dbReference type="EMBL" id="KAL1507618.1"/>
    </source>
</evidence>